<evidence type="ECO:0000256" key="2">
    <source>
        <dbReference type="ARBA" id="ARBA00022448"/>
    </source>
</evidence>
<evidence type="ECO:0008006" key="5">
    <source>
        <dbReference type="Google" id="ProtNLM"/>
    </source>
</evidence>
<organism evidence="4">
    <name type="scientific">viral metagenome</name>
    <dbReference type="NCBI Taxonomy" id="1070528"/>
    <lineage>
        <taxon>unclassified sequences</taxon>
        <taxon>metagenomes</taxon>
        <taxon>organismal metagenomes</taxon>
    </lineage>
</organism>
<dbReference type="SUPFAM" id="SSF48452">
    <property type="entry name" value="TPR-like"/>
    <property type="match status" value="1"/>
</dbReference>
<dbReference type="Gene3D" id="1.25.40.10">
    <property type="entry name" value="Tetratricopeptide repeat domain"/>
    <property type="match status" value="1"/>
</dbReference>
<dbReference type="EMBL" id="MN740686">
    <property type="protein sequence ID" value="QHU07770.1"/>
    <property type="molecule type" value="Genomic_DNA"/>
</dbReference>
<keyword evidence="3" id="KW-0653">Protein transport</keyword>
<name>A0A6C0JSU0_9ZZZZ</name>
<dbReference type="PRINTS" id="PR00448">
    <property type="entry name" value="NSFATTACHMNT"/>
</dbReference>
<dbReference type="InterPro" id="IPR011990">
    <property type="entry name" value="TPR-like_helical_dom_sf"/>
</dbReference>
<dbReference type="GO" id="GO:0031201">
    <property type="term" value="C:SNARE complex"/>
    <property type="evidence" value="ECO:0007669"/>
    <property type="project" value="TreeGrafter"/>
</dbReference>
<dbReference type="GO" id="GO:0005774">
    <property type="term" value="C:vacuolar membrane"/>
    <property type="evidence" value="ECO:0007669"/>
    <property type="project" value="TreeGrafter"/>
</dbReference>
<dbReference type="Pfam" id="PF14938">
    <property type="entry name" value="SNAP"/>
    <property type="match status" value="1"/>
</dbReference>
<evidence type="ECO:0000313" key="4">
    <source>
        <dbReference type="EMBL" id="QHU07770.1"/>
    </source>
</evidence>
<evidence type="ECO:0000256" key="1">
    <source>
        <dbReference type="ARBA" id="ARBA00010050"/>
    </source>
</evidence>
<accession>A0A6C0JSU0</accession>
<dbReference type="GO" id="GO:0006886">
    <property type="term" value="P:intracellular protein transport"/>
    <property type="evidence" value="ECO:0007669"/>
    <property type="project" value="InterPro"/>
</dbReference>
<dbReference type="GO" id="GO:0035494">
    <property type="term" value="P:SNARE complex disassembly"/>
    <property type="evidence" value="ECO:0007669"/>
    <property type="project" value="TreeGrafter"/>
</dbReference>
<reference evidence="4" key="1">
    <citation type="journal article" date="2020" name="Nature">
        <title>Giant virus diversity and host interactions through global metagenomics.</title>
        <authorList>
            <person name="Schulz F."/>
            <person name="Roux S."/>
            <person name="Paez-Espino D."/>
            <person name="Jungbluth S."/>
            <person name="Walsh D.A."/>
            <person name="Denef V.J."/>
            <person name="McMahon K.D."/>
            <person name="Konstantinidis K.T."/>
            <person name="Eloe-Fadrosh E.A."/>
            <person name="Kyrpides N.C."/>
            <person name="Woyke T."/>
        </authorList>
    </citation>
    <scope>NUCLEOTIDE SEQUENCE</scope>
    <source>
        <strain evidence="4">GVMAG-S-1041349-163</strain>
    </source>
</reference>
<proteinExistence type="inferred from homology"/>
<comment type="similarity">
    <text evidence="1">Belongs to the SNAP family.</text>
</comment>
<dbReference type="PANTHER" id="PTHR13768:SF8">
    <property type="entry name" value="ALPHA-SOLUBLE NSF ATTACHMENT PROTEIN"/>
    <property type="match status" value="1"/>
</dbReference>
<dbReference type="PANTHER" id="PTHR13768">
    <property type="entry name" value="SOLUBLE NSF ATTACHMENT PROTEIN SNAP"/>
    <property type="match status" value="1"/>
</dbReference>
<sequence length="289" mass="33672">MIKEEYSISKRMSEDIARATIFLQKADYKISRRNVRFFSFLFDVEDVCDLYIRAANLFKKEKEWEQSGDAFLKASYLYLESENTKYLCASMYIEASKCFEKVLPQKAVKCLTSAIDIFTDLGKFIMSAKYHVKVAQIYVSINSSSNVQKIIKNYQKAADYYYSEGSDQSCNRCLLQVAEHSILSLLDEGLCKAIKVYEKLGTECSQDIVFKYFSKEYFFKALLCHLCLDDDISEIITKYGKSFKNTDECKFFDNLDDISFTKFAHYNIRVDQLINVLICRLKNTEDDLR</sequence>
<dbReference type="GO" id="GO:0005483">
    <property type="term" value="F:soluble NSF attachment protein activity"/>
    <property type="evidence" value="ECO:0007669"/>
    <property type="project" value="TreeGrafter"/>
</dbReference>
<dbReference type="GO" id="GO:0019905">
    <property type="term" value="F:syntaxin binding"/>
    <property type="evidence" value="ECO:0007669"/>
    <property type="project" value="TreeGrafter"/>
</dbReference>
<evidence type="ECO:0000256" key="3">
    <source>
        <dbReference type="ARBA" id="ARBA00022927"/>
    </source>
</evidence>
<dbReference type="InterPro" id="IPR000744">
    <property type="entry name" value="NSF_attach"/>
</dbReference>
<protein>
    <recommendedName>
        <fullName evidence="5">Alpha-soluble NSF attachment protein</fullName>
    </recommendedName>
</protein>
<dbReference type="AlphaFoldDB" id="A0A6C0JSU0"/>
<keyword evidence="2" id="KW-0813">Transport</keyword>